<evidence type="ECO:0000256" key="1">
    <source>
        <dbReference type="SAM" id="Phobius"/>
    </source>
</evidence>
<gene>
    <name evidence="2" type="ORF">EYF80_043252</name>
</gene>
<accession>A0A4Z2G046</accession>
<evidence type="ECO:0000313" key="3">
    <source>
        <dbReference type="Proteomes" id="UP000314294"/>
    </source>
</evidence>
<sequence length="166" mass="17467">MRGLLGPQPPSPDDYSGALQSYEILLGRGHEQEVTCPAALTRCALQVPAELRALSVSAVTSYGTSPSADVPLGRSGDDGPVLRVSALSADGSSVFASWSGGEPPSSTSGGEPLHSVLEWTAVPGAELQWQKVALDQNCTFIRGTLSLFIPLSLYLSFFLSLSHNHK</sequence>
<keyword evidence="1" id="KW-0812">Transmembrane</keyword>
<dbReference type="AlphaFoldDB" id="A0A4Z2G046"/>
<keyword evidence="1" id="KW-1133">Transmembrane helix</keyword>
<organism evidence="2 3">
    <name type="scientific">Liparis tanakae</name>
    <name type="common">Tanaka's snailfish</name>
    <dbReference type="NCBI Taxonomy" id="230148"/>
    <lineage>
        <taxon>Eukaryota</taxon>
        <taxon>Metazoa</taxon>
        <taxon>Chordata</taxon>
        <taxon>Craniata</taxon>
        <taxon>Vertebrata</taxon>
        <taxon>Euteleostomi</taxon>
        <taxon>Actinopterygii</taxon>
        <taxon>Neopterygii</taxon>
        <taxon>Teleostei</taxon>
        <taxon>Neoteleostei</taxon>
        <taxon>Acanthomorphata</taxon>
        <taxon>Eupercaria</taxon>
        <taxon>Perciformes</taxon>
        <taxon>Cottioidei</taxon>
        <taxon>Cottales</taxon>
        <taxon>Liparidae</taxon>
        <taxon>Liparis</taxon>
    </lineage>
</organism>
<keyword evidence="3" id="KW-1185">Reference proteome</keyword>
<dbReference type="Proteomes" id="UP000314294">
    <property type="component" value="Unassembled WGS sequence"/>
</dbReference>
<keyword evidence="1" id="KW-0472">Membrane</keyword>
<comment type="caution">
    <text evidence="2">The sequence shown here is derived from an EMBL/GenBank/DDBJ whole genome shotgun (WGS) entry which is preliminary data.</text>
</comment>
<protein>
    <submittedName>
        <fullName evidence="2">Uncharacterized protein</fullName>
    </submittedName>
</protein>
<dbReference type="OrthoDB" id="9897281at2759"/>
<proteinExistence type="predicted"/>
<evidence type="ECO:0000313" key="2">
    <source>
        <dbReference type="EMBL" id="TNN46530.1"/>
    </source>
</evidence>
<reference evidence="2 3" key="1">
    <citation type="submission" date="2019-03" db="EMBL/GenBank/DDBJ databases">
        <title>First draft genome of Liparis tanakae, snailfish: a comprehensive survey of snailfish specific genes.</title>
        <authorList>
            <person name="Kim W."/>
            <person name="Song I."/>
            <person name="Jeong J.-H."/>
            <person name="Kim D."/>
            <person name="Kim S."/>
            <person name="Ryu S."/>
            <person name="Song J.Y."/>
            <person name="Lee S.K."/>
        </authorList>
    </citation>
    <scope>NUCLEOTIDE SEQUENCE [LARGE SCALE GENOMIC DNA]</scope>
    <source>
        <tissue evidence="2">Muscle</tissue>
    </source>
</reference>
<dbReference type="EMBL" id="SRLO01000784">
    <property type="protein sequence ID" value="TNN46530.1"/>
    <property type="molecule type" value="Genomic_DNA"/>
</dbReference>
<feature type="transmembrane region" description="Helical" evidence="1">
    <location>
        <begin position="140"/>
        <end position="161"/>
    </location>
</feature>
<name>A0A4Z2G046_9TELE</name>